<reference evidence="6 7" key="1">
    <citation type="journal article" date="2014" name="Genome Announc.">
        <title>Draft Genome Sequence of Propane- and Butane-Oxidizing Actinobacterium Rhodococcus ruber IEGM 231.</title>
        <authorList>
            <person name="Ivshina I.B."/>
            <person name="Kuyukina M.S."/>
            <person name="Krivoruchko A.V."/>
            <person name="Barbe V."/>
            <person name="Fischer C."/>
        </authorList>
    </citation>
    <scope>NUCLEOTIDE SEQUENCE [LARGE SCALE GENOMIC DNA]</scope>
</reference>
<comment type="similarity">
    <text evidence="2">Belongs to the oxygen-dependent FAD-linked oxidoreductase family.</text>
</comment>
<evidence type="ECO:0000256" key="1">
    <source>
        <dbReference type="ARBA" id="ARBA00001974"/>
    </source>
</evidence>
<dbReference type="EMBL" id="CCSD01000101">
    <property type="protein sequence ID" value="CDZ91709.1"/>
    <property type="molecule type" value="Genomic_DNA"/>
</dbReference>
<proteinExistence type="inferred from homology"/>
<dbReference type="PANTHER" id="PTHR42973:SF39">
    <property type="entry name" value="FAD-BINDING PCMH-TYPE DOMAIN-CONTAINING PROTEIN"/>
    <property type="match status" value="1"/>
</dbReference>
<organism evidence="6 7">
    <name type="scientific">Rhodococcus ruber</name>
    <dbReference type="NCBI Taxonomy" id="1830"/>
    <lineage>
        <taxon>Bacteria</taxon>
        <taxon>Bacillati</taxon>
        <taxon>Actinomycetota</taxon>
        <taxon>Actinomycetes</taxon>
        <taxon>Mycobacteriales</taxon>
        <taxon>Nocardiaceae</taxon>
        <taxon>Rhodococcus</taxon>
    </lineage>
</organism>
<dbReference type="Gene3D" id="3.30.465.10">
    <property type="match status" value="1"/>
</dbReference>
<dbReference type="InterPro" id="IPR050416">
    <property type="entry name" value="FAD-linked_Oxidoreductase"/>
</dbReference>
<evidence type="ECO:0000256" key="2">
    <source>
        <dbReference type="ARBA" id="ARBA00005466"/>
    </source>
</evidence>
<dbReference type="Gene3D" id="3.30.43.10">
    <property type="entry name" value="Uridine Diphospho-n-acetylenolpyruvylglucosamine Reductase, domain 2"/>
    <property type="match status" value="1"/>
</dbReference>
<evidence type="ECO:0000313" key="6">
    <source>
        <dbReference type="EMBL" id="CDZ91709.1"/>
    </source>
</evidence>
<dbReference type="PANTHER" id="PTHR42973">
    <property type="entry name" value="BINDING OXIDOREDUCTASE, PUTATIVE (AFU_ORTHOLOGUE AFUA_1G17690)-RELATED"/>
    <property type="match status" value="1"/>
</dbReference>
<dbReference type="InterPro" id="IPR016167">
    <property type="entry name" value="FAD-bd_PCMH_sub1"/>
</dbReference>
<dbReference type="GO" id="GO:0016491">
    <property type="term" value="F:oxidoreductase activity"/>
    <property type="evidence" value="ECO:0007669"/>
    <property type="project" value="UniProtKB-KW"/>
</dbReference>
<evidence type="ECO:0000256" key="3">
    <source>
        <dbReference type="ARBA" id="ARBA00022630"/>
    </source>
</evidence>
<keyword evidence="3" id="KW-0285">Flavoprotein</keyword>
<protein>
    <submittedName>
        <fullName evidence="6">Mitomycin radical oxidase</fullName>
        <ecNumber evidence="6">1.5.3.-</ecNumber>
    </submittedName>
</protein>
<gene>
    <name evidence="6" type="primary">mcrA</name>
    <name evidence="6" type="ORF">RHRU231_860090</name>
</gene>
<dbReference type="Proteomes" id="UP000042997">
    <property type="component" value="Unassembled WGS sequence"/>
</dbReference>
<dbReference type="PROSITE" id="PS51387">
    <property type="entry name" value="FAD_PCMH"/>
    <property type="match status" value="1"/>
</dbReference>
<dbReference type="Gene3D" id="3.40.462.20">
    <property type="match status" value="1"/>
</dbReference>
<dbReference type="eggNOG" id="COG0277">
    <property type="taxonomic scope" value="Bacteria"/>
</dbReference>
<sequence>MSHQPSPTLAATSVADRLRTAVAGAVHAPDDEGYRLSATGFNVATVHRSAAVVVASSAADVATTVRIAAECGLTVAVQATGHGAAPAPENSILVDTALLDGVSINRAERTATVEAGVRWRQVLDAAAPHGLAPLAGSSPDVGVVGYTLGGGLGPIARTHGFAADRVLRMEVVTADGQLRRVTPDEEPDLFWALLGGGAAFGIVTQMTFELLPIQTLDGGGLFYDIADAPAVLRRWRDWISAAPMSVSSSLAIVNFPPLPVLPEPLRGRTAVHVRFAHVDDHEDGVAVLAPMRAAATPILDTVAEIVYPALGSIHADPTDPMPAAERSVLLRELPDAALDALLAVAGPAGGLPIAFAELRAMGGALSAPPETTNAVGGRDAAFNLFTVGVLAPPVADAVPGALESVVEALAPWGTGGASTNFAGAADGVPAARVARAWTPAQRARLAGIRAAYDPAGVFASAARWPASVV</sequence>
<dbReference type="InterPro" id="IPR016169">
    <property type="entry name" value="FAD-bd_PCMH_sub2"/>
</dbReference>
<accession>A0A098BSK5</accession>
<dbReference type="OrthoDB" id="545125at2"/>
<dbReference type="RefSeq" id="WP_040274906.1">
    <property type="nucleotide sequence ID" value="NZ_CP023714.1"/>
</dbReference>
<name>A0A098BSK5_9NOCA</name>
<dbReference type="AlphaFoldDB" id="A0A098BSK5"/>
<dbReference type="Pfam" id="PF01565">
    <property type="entry name" value="FAD_binding_4"/>
    <property type="match status" value="1"/>
</dbReference>
<dbReference type="GO" id="GO:0071949">
    <property type="term" value="F:FAD binding"/>
    <property type="evidence" value="ECO:0007669"/>
    <property type="project" value="InterPro"/>
</dbReference>
<dbReference type="EC" id="1.5.3.-" evidence="6"/>
<keyword evidence="4" id="KW-0274">FAD</keyword>
<evidence type="ECO:0000256" key="5">
    <source>
        <dbReference type="ARBA" id="ARBA00023002"/>
    </source>
</evidence>
<evidence type="ECO:0000313" key="7">
    <source>
        <dbReference type="Proteomes" id="UP000042997"/>
    </source>
</evidence>
<dbReference type="InterPro" id="IPR016166">
    <property type="entry name" value="FAD-bd_PCMH"/>
</dbReference>
<comment type="cofactor">
    <cofactor evidence="1">
        <name>FAD</name>
        <dbReference type="ChEBI" id="CHEBI:57692"/>
    </cofactor>
</comment>
<dbReference type="InterPro" id="IPR006094">
    <property type="entry name" value="Oxid_FAD_bind_N"/>
</dbReference>
<dbReference type="InterPro" id="IPR036318">
    <property type="entry name" value="FAD-bd_PCMH-like_sf"/>
</dbReference>
<dbReference type="SUPFAM" id="SSF56176">
    <property type="entry name" value="FAD-binding/transporter-associated domain-like"/>
    <property type="match status" value="1"/>
</dbReference>
<evidence type="ECO:0000256" key="4">
    <source>
        <dbReference type="ARBA" id="ARBA00022827"/>
    </source>
</evidence>
<keyword evidence="5 6" id="KW-0560">Oxidoreductase</keyword>